<organism evidence="3 4">
    <name type="scientific">Fragilariopsis cylindrus CCMP1102</name>
    <dbReference type="NCBI Taxonomy" id="635003"/>
    <lineage>
        <taxon>Eukaryota</taxon>
        <taxon>Sar</taxon>
        <taxon>Stramenopiles</taxon>
        <taxon>Ochrophyta</taxon>
        <taxon>Bacillariophyta</taxon>
        <taxon>Bacillariophyceae</taxon>
        <taxon>Bacillariophycidae</taxon>
        <taxon>Bacillariales</taxon>
        <taxon>Bacillariaceae</taxon>
        <taxon>Fragilariopsis</taxon>
    </lineage>
</organism>
<evidence type="ECO:0000313" key="4">
    <source>
        <dbReference type="Proteomes" id="UP000095751"/>
    </source>
</evidence>
<feature type="transmembrane region" description="Helical" evidence="2">
    <location>
        <begin position="282"/>
        <end position="306"/>
    </location>
</feature>
<dbReference type="InParanoid" id="A0A1E7EY18"/>
<dbReference type="EMBL" id="KV784370">
    <property type="protein sequence ID" value="OEU10928.1"/>
    <property type="molecule type" value="Genomic_DNA"/>
</dbReference>
<feature type="region of interest" description="Disordered" evidence="1">
    <location>
        <begin position="49"/>
        <end position="68"/>
    </location>
</feature>
<feature type="transmembrane region" description="Helical" evidence="2">
    <location>
        <begin position="105"/>
        <end position="132"/>
    </location>
</feature>
<keyword evidence="4" id="KW-1185">Reference proteome</keyword>
<proteinExistence type="predicted"/>
<feature type="region of interest" description="Disordered" evidence="1">
    <location>
        <begin position="321"/>
        <end position="345"/>
    </location>
</feature>
<evidence type="ECO:0000313" key="3">
    <source>
        <dbReference type="EMBL" id="OEU10928.1"/>
    </source>
</evidence>
<reference evidence="3 4" key="1">
    <citation type="submission" date="2016-09" db="EMBL/GenBank/DDBJ databases">
        <title>Extensive genetic diversity and differential bi-allelic expression allows diatom success in the polar Southern Ocean.</title>
        <authorList>
            <consortium name="DOE Joint Genome Institute"/>
            <person name="Mock T."/>
            <person name="Otillar R.P."/>
            <person name="Strauss J."/>
            <person name="Dupont C."/>
            <person name="Frickenhaus S."/>
            <person name="Maumus F."/>
            <person name="Mcmullan M."/>
            <person name="Sanges R."/>
            <person name="Schmutz J."/>
            <person name="Toseland A."/>
            <person name="Valas R."/>
            <person name="Veluchamy A."/>
            <person name="Ward B.J."/>
            <person name="Allen A."/>
            <person name="Barry K."/>
            <person name="Falciatore A."/>
            <person name="Ferrante M."/>
            <person name="Fortunato A.E."/>
            <person name="Gloeckner G."/>
            <person name="Gruber A."/>
            <person name="Hipkin R."/>
            <person name="Janech M."/>
            <person name="Kroth P."/>
            <person name="Leese F."/>
            <person name="Lindquist E."/>
            <person name="Lyon B.R."/>
            <person name="Martin J."/>
            <person name="Mayer C."/>
            <person name="Parker M."/>
            <person name="Quesneville H."/>
            <person name="Raymond J."/>
            <person name="Uhlig C."/>
            <person name="Valentin K.U."/>
            <person name="Worden A.Z."/>
            <person name="Armbrust E.V."/>
            <person name="Bowler C."/>
            <person name="Green B."/>
            <person name="Moulton V."/>
            <person name="Van Oosterhout C."/>
            <person name="Grigoriev I."/>
        </authorList>
    </citation>
    <scope>NUCLEOTIDE SEQUENCE [LARGE SCALE GENOMIC DNA]</scope>
    <source>
        <strain evidence="3 4">CCMP1102</strain>
    </source>
</reference>
<keyword evidence="2" id="KW-1133">Transmembrane helix</keyword>
<evidence type="ECO:0000256" key="2">
    <source>
        <dbReference type="SAM" id="Phobius"/>
    </source>
</evidence>
<dbReference type="KEGG" id="fcy:FRACYDRAFT_246803"/>
<keyword evidence="2" id="KW-0472">Membrane</keyword>
<feature type="compositionally biased region" description="Basic and acidic residues" evidence="1">
    <location>
        <begin position="8"/>
        <end position="22"/>
    </location>
</feature>
<dbReference type="Proteomes" id="UP000095751">
    <property type="component" value="Unassembled WGS sequence"/>
</dbReference>
<evidence type="ECO:0000256" key="1">
    <source>
        <dbReference type="SAM" id="MobiDB-lite"/>
    </source>
</evidence>
<accession>A0A1E7EY18</accession>
<protein>
    <submittedName>
        <fullName evidence="3">Uncharacterized protein</fullName>
    </submittedName>
</protein>
<gene>
    <name evidence="3" type="ORF">FRACYDRAFT_246803</name>
</gene>
<sequence>MRTSTDIRLNRMEDDYDRNTHDDGDDPTKEEDDAIHDFENMVQEKSLSSIASGAGGTHDNHDHDHDDQNDDDYSVNEYFISVARQVSSQMKSYKEKSSYDMSEDVYSFIIVAPVFSWAFLFATYVIGVKYIVYLCLLQGIKMNEFDNAEKSATVVKFFLIPVAIAMQDDLMTVYSGLANCKYDKAVLYISESASFWKFNLSYVLRFLDGGLSLTVNFLVMLQTDDVLSVFLNFAALHFLQDIDDVFYKLVEKGFFGDSMEHMATICKQVTWPRRRGSTKSSLFLTELDTICFVLTLFILLSIYIYITVLVKRGNYHFSNTKNDTPSPSWSPSGTMNATTAPSTNF</sequence>
<name>A0A1E7EY18_9STRA</name>
<dbReference type="AlphaFoldDB" id="A0A1E7EY18"/>
<feature type="region of interest" description="Disordered" evidence="1">
    <location>
        <begin position="1"/>
        <end position="35"/>
    </location>
</feature>
<feature type="compositionally biased region" description="Acidic residues" evidence="1">
    <location>
        <begin position="23"/>
        <end position="34"/>
    </location>
</feature>
<keyword evidence="2" id="KW-0812">Transmembrane</keyword>
<dbReference type="OrthoDB" id="47245at2759"/>